<evidence type="ECO:0000256" key="2">
    <source>
        <dbReference type="ARBA" id="ARBA00022448"/>
    </source>
</evidence>
<reference evidence="7" key="1">
    <citation type="submission" date="2023-07" db="EMBL/GenBank/DDBJ databases">
        <authorList>
            <consortium name="CYATHOMIX"/>
        </authorList>
    </citation>
    <scope>NUCLEOTIDE SEQUENCE</scope>
    <source>
        <strain evidence="7">N/A</strain>
    </source>
</reference>
<dbReference type="Pfam" id="PF00462">
    <property type="entry name" value="Glutaredoxin"/>
    <property type="match status" value="1"/>
</dbReference>
<dbReference type="Proteomes" id="UP001176961">
    <property type="component" value="Unassembled WGS sequence"/>
</dbReference>
<feature type="domain" description="Glutaredoxin" evidence="6">
    <location>
        <begin position="22"/>
        <end position="89"/>
    </location>
</feature>
<evidence type="ECO:0000313" key="8">
    <source>
        <dbReference type="Proteomes" id="UP001176961"/>
    </source>
</evidence>
<dbReference type="CDD" id="cd02066">
    <property type="entry name" value="GRX_family"/>
    <property type="match status" value="1"/>
</dbReference>
<proteinExistence type="inferred from homology"/>
<dbReference type="InterPro" id="IPR036249">
    <property type="entry name" value="Thioredoxin-like_sf"/>
</dbReference>
<evidence type="ECO:0000256" key="4">
    <source>
        <dbReference type="ARBA" id="ARBA00023157"/>
    </source>
</evidence>
<dbReference type="PRINTS" id="PR00160">
    <property type="entry name" value="GLUTAREDOXIN"/>
</dbReference>
<dbReference type="SUPFAM" id="SSF52833">
    <property type="entry name" value="Thioredoxin-like"/>
    <property type="match status" value="1"/>
</dbReference>
<gene>
    <name evidence="7" type="ORF">CYNAS_LOCUS12469</name>
</gene>
<dbReference type="GO" id="GO:0015035">
    <property type="term" value="F:protein-disulfide reductase activity"/>
    <property type="evidence" value="ECO:0007669"/>
    <property type="project" value="TreeGrafter"/>
</dbReference>
<dbReference type="PANTHER" id="PTHR46679:SF1">
    <property type="entry name" value="GLUTAREDOXIN-2, MITOCHONDRIAL"/>
    <property type="match status" value="1"/>
</dbReference>
<dbReference type="AlphaFoldDB" id="A0AA36M6Y9"/>
<dbReference type="Gene3D" id="3.40.30.10">
    <property type="entry name" value="Glutaredoxin"/>
    <property type="match status" value="1"/>
</dbReference>
<dbReference type="InterPro" id="IPR002109">
    <property type="entry name" value="Glutaredoxin"/>
</dbReference>
<dbReference type="EMBL" id="CATQJL010000223">
    <property type="protein sequence ID" value="CAJ0600486.1"/>
    <property type="molecule type" value="Genomic_DNA"/>
</dbReference>
<sequence>MGAVKSKVDVEVIHHEVQSTPVVIYTKDGCGFCAKARELLNKEGIEYKDCNVDRIKEDTPDAYQARVNGLVYMTHQTTMPQIFICGNFVGGFTDLEKLRETRRLWDVLATCTEENDLLRITFSSKNPAPFFFTATELGNGGKRRTGNRFMVVPHPDNSSTKKFLADHSYFPILL</sequence>
<keyword evidence="3" id="KW-0249">Electron transport</keyword>
<organism evidence="7 8">
    <name type="scientific">Cylicocyclus nassatus</name>
    <name type="common">Nematode worm</name>
    <dbReference type="NCBI Taxonomy" id="53992"/>
    <lineage>
        <taxon>Eukaryota</taxon>
        <taxon>Metazoa</taxon>
        <taxon>Ecdysozoa</taxon>
        <taxon>Nematoda</taxon>
        <taxon>Chromadorea</taxon>
        <taxon>Rhabditida</taxon>
        <taxon>Rhabditina</taxon>
        <taxon>Rhabditomorpha</taxon>
        <taxon>Strongyloidea</taxon>
        <taxon>Strongylidae</taxon>
        <taxon>Cylicocyclus</taxon>
    </lineage>
</organism>
<keyword evidence="4" id="KW-1015">Disulfide bond</keyword>
<dbReference type="PROSITE" id="PS51354">
    <property type="entry name" value="GLUTAREDOXIN_2"/>
    <property type="match status" value="1"/>
</dbReference>
<comment type="caution">
    <text evidence="7">The sequence shown here is derived from an EMBL/GenBank/DDBJ whole genome shotgun (WGS) entry which is preliminary data.</text>
</comment>
<evidence type="ECO:0000256" key="1">
    <source>
        <dbReference type="ARBA" id="ARBA00007787"/>
    </source>
</evidence>
<dbReference type="GO" id="GO:0005739">
    <property type="term" value="C:mitochondrion"/>
    <property type="evidence" value="ECO:0007669"/>
    <property type="project" value="TreeGrafter"/>
</dbReference>
<evidence type="ECO:0000256" key="3">
    <source>
        <dbReference type="ARBA" id="ARBA00022982"/>
    </source>
</evidence>
<comment type="similarity">
    <text evidence="1">Belongs to the glutaredoxin family.</text>
</comment>
<accession>A0AA36M6Y9</accession>
<evidence type="ECO:0000313" key="7">
    <source>
        <dbReference type="EMBL" id="CAJ0600486.1"/>
    </source>
</evidence>
<keyword evidence="2" id="KW-0813">Transport</keyword>
<protein>
    <recommendedName>
        <fullName evidence="6">Glutaredoxin domain-containing protein</fullName>
    </recommendedName>
</protein>
<dbReference type="PANTHER" id="PTHR46679">
    <property type="match status" value="1"/>
</dbReference>
<evidence type="ECO:0000256" key="5">
    <source>
        <dbReference type="ARBA" id="ARBA00023284"/>
    </source>
</evidence>
<evidence type="ECO:0000259" key="6">
    <source>
        <dbReference type="Pfam" id="PF00462"/>
    </source>
</evidence>
<dbReference type="InterPro" id="IPR014025">
    <property type="entry name" value="Glutaredoxin_subgr"/>
</dbReference>
<keyword evidence="5" id="KW-0676">Redox-active center</keyword>
<keyword evidence="8" id="KW-1185">Reference proteome</keyword>
<name>A0AA36M6Y9_CYLNA</name>